<dbReference type="Proteomes" id="UP001152485">
    <property type="component" value="Unassembled WGS sequence"/>
</dbReference>
<name>A0ABM9GD17_9GAMM</name>
<evidence type="ECO:0000313" key="3">
    <source>
        <dbReference type="Proteomes" id="UP001152485"/>
    </source>
</evidence>
<sequence>MNEILLAMNWVVIGIECLIVFFWMHKFSKMRWKLFFGVKKDLTSVQHHELYSCFLTAFCMLLFHLIVSQADMFILGLEMDKTEKIKLFYTSGVIVQFSFGLMLVCLHLIRGCSYSPTARICMYTTIVYMGLLGMQLIARGYYDYHSLSFIYKIGIWTCNFIAVGALCTYPIRSLKEHFKQRRAAAE</sequence>
<protein>
    <submittedName>
        <fullName evidence="2">Uncharacterized protein</fullName>
    </submittedName>
</protein>
<organism evidence="2 3">
    <name type="scientific">Pseudoalteromonas holothuriae</name>
    <dbReference type="NCBI Taxonomy" id="2963714"/>
    <lineage>
        <taxon>Bacteria</taxon>
        <taxon>Pseudomonadati</taxon>
        <taxon>Pseudomonadota</taxon>
        <taxon>Gammaproteobacteria</taxon>
        <taxon>Alteromonadales</taxon>
        <taxon>Pseudoalteromonadaceae</taxon>
        <taxon>Pseudoalteromonas</taxon>
    </lineage>
</organism>
<evidence type="ECO:0000256" key="1">
    <source>
        <dbReference type="SAM" id="Phobius"/>
    </source>
</evidence>
<keyword evidence="1" id="KW-0472">Membrane</keyword>
<feature type="transmembrane region" description="Helical" evidence="1">
    <location>
        <begin position="120"/>
        <end position="137"/>
    </location>
</feature>
<feature type="transmembrane region" description="Helical" evidence="1">
    <location>
        <begin position="6"/>
        <end position="24"/>
    </location>
</feature>
<reference evidence="2 3" key="1">
    <citation type="submission" date="2022-07" db="EMBL/GenBank/DDBJ databases">
        <authorList>
            <person name="Criscuolo A."/>
        </authorList>
    </citation>
    <scope>NUCLEOTIDE SEQUENCE [LARGE SCALE GENOMIC DNA]</scope>
    <source>
        <strain evidence="3">CIP 111951</strain>
    </source>
</reference>
<feature type="transmembrane region" description="Helical" evidence="1">
    <location>
        <begin position="50"/>
        <end position="67"/>
    </location>
</feature>
<keyword evidence="1" id="KW-1133">Transmembrane helix</keyword>
<dbReference type="RefSeq" id="WP_261591344.1">
    <property type="nucleotide sequence ID" value="NZ_CAMAPD010000001.1"/>
</dbReference>
<evidence type="ECO:0000313" key="2">
    <source>
        <dbReference type="EMBL" id="CAH9050175.1"/>
    </source>
</evidence>
<feature type="transmembrane region" description="Helical" evidence="1">
    <location>
        <begin position="87"/>
        <end position="108"/>
    </location>
</feature>
<proteinExistence type="predicted"/>
<accession>A0ABM9GD17</accession>
<feature type="transmembrane region" description="Helical" evidence="1">
    <location>
        <begin position="149"/>
        <end position="171"/>
    </location>
</feature>
<gene>
    <name evidence="2" type="ORF">PSECIP111951_00137</name>
</gene>
<keyword evidence="1" id="KW-0812">Transmembrane</keyword>
<comment type="caution">
    <text evidence="2">The sequence shown here is derived from an EMBL/GenBank/DDBJ whole genome shotgun (WGS) entry which is preliminary data.</text>
</comment>
<dbReference type="EMBL" id="CAMAPD010000001">
    <property type="protein sequence ID" value="CAH9050175.1"/>
    <property type="molecule type" value="Genomic_DNA"/>
</dbReference>